<comment type="catalytic activity">
    <reaction evidence="16 17 19">
        <text>(6S)-NADPHX + ADP = AMP + phosphate + NADPH + H(+)</text>
        <dbReference type="Rhea" id="RHEA:32235"/>
        <dbReference type="ChEBI" id="CHEBI:15378"/>
        <dbReference type="ChEBI" id="CHEBI:43474"/>
        <dbReference type="ChEBI" id="CHEBI:57783"/>
        <dbReference type="ChEBI" id="CHEBI:64076"/>
        <dbReference type="ChEBI" id="CHEBI:456215"/>
        <dbReference type="ChEBI" id="CHEBI:456216"/>
        <dbReference type="EC" id="4.2.1.136"/>
    </reaction>
</comment>
<dbReference type="Gene3D" id="3.40.50.10260">
    <property type="entry name" value="YjeF N-terminal domain"/>
    <property type="match status" value="1"/>
</dbReference>
<evidence type="ECO:0000256" key="2">
    <source>
        <dbReference type="ARBA" id="ARBA00000909"/>
    </source>
</evidence>
<dbReference type="InterPro" id="IPR036652">
    <property type="entry name" value="YjeF_N_dom_sf"/>
</dbReference>
<evidence type="ECO:0000313" key="23">
    <source>
        <dbReference type="Proteomes" id="UP000236732"/>
    </source>
</evidence>
<gene>
    <name evidence="17" type="primary">nnrD</name>
    <name evidence="18" type="synonym">nnrE</name>
    <name evidence="22" type="ORF">SAMN05444920_113263</name>
</gene>
<comment type="catalytic activity">
    <reaction evidence="2 18 19">
        <text>(6R)-NADPHX = (6S)-NADPHX</text>
        <dbReference type="Rhea" id="RHEA:32227"/>
        <dbReference type="ChEBI" id="CHEBI:64076"/>
        <dbReference type="ChEBI" id="CHEBI:64077"/>
        <dbReference type="EC" id="5.1.99.6"/>
    </reaction>
</comment>
<keyword evidence="13" id="KW-0511">Multifunctional enzyme</keyword>
<dbReference type="InterPro" id="IPR029056">
    <property type="entry name" value="Ribokinase-like"/>
</dbReference>
<evidence type="ECO:0000256" key="18">
    <source>
        <dbReference type="HAMAP-Rule" id="MF_01966"/>
    </source>
</evidence>
<evidence type="ECO:0000256" key="9">
    <source>
        <dbReference type="ARBA" id="ARBA00022958"/>
    </source>
</evidence>
<keyword evidence="9 18" id="KW-0630">Potassium</keyword>
<feature type="binding site" evidence="17">
    <location>
        <position position="247"/>
    </location>
    <ligand>
        <name>(6S)-NADPHX</name>
        <dbReference type="ChEBI" id="CHEBI:64076"/>
    </ligand>
</feature>
<keyword evidence="12 17" id="KW-0456">Lyase</keyword>
<name>A0A1H6EPA6_9ACTN</name>
<comment type="similarity">
    <text evidence="18">Belongs to the NnrE/AIBP family.</text>
</comment>
<evidence type="ECO:0000259" key="21">
    <source>
        <dbReference type="PROSITE" id="PS51385"/>
    </source>
</evidence>
<comment type="cofactor">
    <cofactor evidence="17">
        <name>Mg(2+)</name>
        <dbReference type="ChEBI" id="CHEBI:18420"/>
    </cofactor>
</comment>
<dbReference type="SUPFAM" id="SSF64153">
    <property type="entry name" value="YjeF N-terminal domain-like"/>
    <property type="match status" value="1"/>
</dbReference>
<evidence type="ECO:0000256" key="19">
    <source>
        <dbReference type="PIRNR" id="PIRNR017184"/>
    </source>
</evidence>
<dbReference type="Gene3D" id="3.40.1190.20">
    <property type="match status" value="1"/>
</dbReference>
<dbReference type="PANTHER" id="PTHR12592">
    <property type="entry name" value="ATP-DEPENDENT (S)-NAD(P)H-HYDRATE DEHYDRATASE FAMILY MEMBER"/>
    <property type="match status" value="1"/>
</dbReference>
<feature type="binding site" evidence="18">
    <location>
        <position position="151"/>
    </location>
    <ligand>
        <name>K(+)</name>
        <dbReference type="ChEBI" id="CHEBI:29103"/>
    </ligand>
</feature>
<feature type="binding site" evidence="18">
    <location>
        <position position="130"/>
    </location>
    <ligand>
        <name>(6S)-NADPHX</name>
        <dbReference type="ChEBI" id="CHEBI:64076"/>
    </ligand>
</feature>
<dbReference type="OrthoDB" id="9806925at2"/>
<feature type="binding site" evidence="18">
    <location>
        <begin position="119"/>
        <end position="125"/>
    </location>
    <ligand>
        <name>(6S)-NADPHX</name>
        <dbReference type="ChEBI" id="CHEBI:64076"/>
    </ligand>
</feature>
<evidence type="ECO:0000256" key="16">
    <source>
        <dbReference type="ARBA" id="ARBA00049209"/>
    </source>
</evidence>
<keyword evidence="8 17" id="KW-0521">NADP</keyword>
<evidence type="ECO:0000256" key="15">
    <source>
        <dbReference type="ARBA" id="ARBA00048238"/>
    </source>
</evidence>
<dbReference type="PIRSF" id="PIRSF017184">
    <property type="entry name" value="Nnr"/>
    <property type="match status" value="1"/>
</dbReference>
<dbReference type="AlphaFoldDB" id="A0A1H6EPA6"/>
<dbReference type="Proteomes" id="UP000236732">
    <property type="component" value="Unassembled WGS sequence"/>
</dbReference>
<dbReference type="CDD" id="cd01171">
    <property type="entry name" value="YXKO-related"/>
    <property type="match status" value="1"/>
</dbReference>
<evidence type="ECO:0000256" key="14">
    <source>
        <dbReference type="ARBA" id="ARBA00025153"/>
    </source>
</evidence>
<dbReference type="GO" id="GO:0046872">
    <property type="term" value="F:metal ion binding"/>
    <property type="evidence" value="ECO:0007669"/>
    <property type="project" value="UniProtKB-UniRule"/>
</dbReference>
<feature type="binding site" evidence="17">
    <location>
        <position position="422"/>
    </location>
    <ligand>
        <name>(6S)-NADPHX</name>
        <dbReference type="ChEBI" id="CHEBI:64076"/>
    </ligand>
</feature>
<dbReference type="GO" id="GO:0016301">
    <property type="term" value="F:kinase activity"/>
    <property type="evidence" value="ECO:0007669"/>
    <property type="project" value="UniProtKB-KW"/>
</dbReference>
<comment type="catalytic activity">
    <reaction evidence="15 17 19">
        <text>(6S)-NADHX + ADP = AMP + phosphate + NADH + H(+)</text>
        <dbReference type="Rhea" id="RHEA:32223"/>
        <dbReference type="ChEBI" id="CHEBI:15378"/>
        <dbReference type="ChEBI" id="CHEBI:43474"/>
        <dbReference type="ChEBI" id="CHEBI:57945"/>
        <dbReference type="ChEBI" id="CHEBI:64074"/>
        <dbReference type="ChEBI" id="CHEBI:456215"/>
        <dbReference type="ChEBI" id="CHEBI:456216"/>
        <dbReference type="EC" id="4.2.1.136"/>
    </reaction>
</comment>
<reference evidence="22 23" key="1">
    <citation type="submission" date="2016-10" db="EMBL/GenBank/DDBJ databases">
        <authorList>
            <person name="de Groot N.N."/>
        </authorList>
    </citation>
    <scope>NUCLEOTIDE SEQUENCE [LARGE SCALE GENOMIC DNA]</scope>
    <source>
        <strain evidence="22 23">CGMCC 4.7037</strain>
    </source>
</reference>
<accession>A0A1H6EPA6</accession>
<feature type="binding site" evidence="18">
    <location>
        <position position="59"/>
    </location>
    <ligand>
        <name>K(+)</name>
        <dbReference type="ChEBI" id="CHEBI:29103"/>
    </ligand>
</feature>
<dbReference type="SUPFAM" id="SSF53613">
    <property type="entry name" value="Ribokinase-like"/>
    <property type="match status" value="1"/>
</dbReference>
<comment type="similarity">
    <text evidence="17">Belongs to the NnrD/CARKD family.</text>
</comment>
<dbReference type="GO" id="GO:0052855">
    <property type="term" value="F:ADP-dependent NAD(P)H-hydrate dehydratase activity"/>
    <property type="evidence" value="ECO:0007669"/>
    <property type="project" value="UniProtKB-UniRule"/>
</dbReference>
<evidence type="ECO:0000256" key="8">
    <source>
        <dbReference type="ARBA" id="ARBA00022857"/>
    </source>
</evidence>
<evidence type="ECO:0000259" key="20">
    <source>
        <dbReference type="PROSITE" id="PS51383"/>
    </source>
</evidence>
<dbReference type="EC" id="5.1.99.6" evidence="19"/>
<dbReference type="InterPro" id="IPR000631">
    <property type="entry name" value="CARKD"/>
</dbReference>
<evidence type="ECO:0000256" key="11">
    <source>
        <dbReference type="ARBA" id="ARBA00023235"/>
    </source>
</evidence>
<evidence type="ECO:0000256" key="12">
    <source>
        <dbReference type="ARBA" id="ARBA00023239"/>
    </source>
</evidence>
<comment type="catalytic activity">
    <reaction evidence="1 18 19">
        <text>(6R)-NADHX = (6S)-NADHX</text>
        <dbReference type="Rhea" id="RHEA:32215"/>
        <dbReference type="ChEBI" id="CHEBI:64074"/>
        <dbReference type="ChEBI" id="CHEBI:64075"/>
        <dbReference type="EC" id="5.1.99.6"/>
    </reaction>
</comment>
<dbReference type="EMBL" id="FNVT01000013">
    <property type="protein sequence ID" value="SEG99667.1"/>
    <property type="molecule type" value="Genomic_DNA"/>
</dbReference>
<dbReference type="PANTHER" id="PTHR12592:SF0">
    <property type="entry name" value="ATP-DEPENDENT (S)-NAD(P)H-HYDRATE DEHYDRATASE"/>
    <property type="match status" value="1"/>
</dbReference>
<dbReference type="Pfam" id="PF03853">
    <property type="entry name" value="YjeF_N"/>
    <property type="match status" value="1"/>
</dbReference>
<dbReference type="GO" id="GO:0052856">
    <property type="term" value="F:NAD(P)HX epimerase activity"/>
    <property type="evidence" value="ECO:0007669"/>
    <property type="project" value="UniProtKB-UniRule"/>
</dbReference>
<dbReference type="NCBIfam" id="TIGR00197">
    <property type="entry name" value="yjeF_nterm"/>
    <property type="match status" value="1"/>
</dbReference>
<dbReference type="EC" id="4.2.1.136" evidence="19"/>
<dbReference type="PROSITE" id="PS51383">
    <property type="entry name" value="YJEF_C_3"/>
    <property type="match status" value="1"/>
</dbReference>
<comment type="function">
    <text evidence="17">Catalyzes the dehydration of the S-form of NAD(P)HX at the expense of ADP, which is converted to AMP. Together with NAD(P)HX epimerase, which catalyzes the epimerization of the S- and R-forms, the enzyme allows the repair of both epimers of NAD(P)HX, a damaged form of NAD(P)H that is a result of enzymatic or heat-dependent hydration.</text>
</comment>
<comment type="similarity">
    <text evidence="4 19">In the C-terminal section; belongs to the NnrD/CARKD family.</text>
</comment>
<organism evidence="22 23">
    <name type="scientific">Nonomuraea solani</name>
    <dbReference type="NCBI Taxonomy" id="1144553"/>
    <lineage>
        <taxon>Bacteria</taxon>
        <taxon>Bacillati</taxon>
        <taxon>Actinomycetota</taxon>
        <taxon>Actinomycetes</taxon>
        <taxon>Streptosporangiales</taxon>
        <taxon>Streptosporangiaceae</taxon>
        <taxon>Nonomuraea</taxon>
    </lineage>
</organism>
<evidence type="ECO:0000256" key="5">
    <source>
        <dbReference type="ARBA" id="ARBA00022723"/>
    </source>
</evidence>
<feature type="domain" description="YjeF N-terminal" evidence="21">
    <location>
        <begin position="10"/>
        <end position="205"/>
    </location>
</feature>
<evidence type="ECO:0000256" key="17">
    <source>
        <dbReference type="HAMAP-Rule" id="MF_01965"/>
    </source>
</evidence>
<evidence type="ECO:0000256" key="3">
    <source>
        <dbReference type="ARBA" id="ARBA00006001"/>
    </source>
</evidence>
<dbReference type="PROSITE" id="PS51385">
    <property type="entry name" value="YJEF_N"/>
    <property type="match status" value="1"/>
</dbReference>
<feature type="binding site" evidence="18">
    <location>
        <position position="148"/>
    </location>
    <ligand>
        <name>(6S)-NADPHX</name>
        <dbReference type="ChEBI" id="CHEBI:64076"/>
    </ligand>
</feature>
<comment type="similarity">
    <text evidence="3 19">In the N-terminal section; belongs to the NnrE/AIBP family.</text>
</comment>
<keyword evidence="6 17" id="KW-0547">Nucleotide-binding</keyword>
<dbReference type="GO" id="GO:0005524">
    <property type="term" value="F:ATP binding"/>
    <property type="evidence" value="ECO:0007669"/>
    <property type="project" value="UniProtKB-UniRule"/>
</dbReference>
<proteinExistence type="inferred from homology"/>
<protein>
    <recommendedName>
        <fullName evidence="19">Bifunctional NAD(P)H-hydrate repair enzyme</fullName>
    </recommendedName>
    <alternativeName>
        <fullName evidence="19">Nicotinamide nucleotide repair protein</fullName>
    </alternativeName>
    <domain>
        <recommendedName>
            <fullName evidence="19">ADP-dependent (S)-NAD(P)H-hydrate dehydratase</fullName>
            <ecNumber evidence="19">4.2.1.136</ecNumber>
        </recommendedName>
        <alternativeName>
            <fullName evidence="19">ADP-dependent NAD(P)HX dehydratase</fullName>
        </alternativeName>
    </domain>
    <domain>
        <recommendedName>
            <fullName evidence="19">NAD(P)H-hydrate epimerase</fullName>
            <ecNumber evidence="19">5.1.99.6</ecNumber>
        </recommendedName>
    </domain>
</protein>
<dbReference type="Pfam" id="PF01256">
    <property type="entry name" value="Carb_kinase"/>
    <property type="match status" value="1"/>
</dbReference>
<dbReference type="NCBIfam" id="TIGR00196">
    <property type="entry name" value="yjeF_cterm"/>
    <property type="match status" value="1"/>
</dbReference>
<feature type="binding site" evidence="17">
    <location>
        <position position="306"/>
    </location>
    <ligand>
        <name>(6S)-NADPHX</name>
        <dbReference type="ChEBI" id="CHEBI:64076"/>
    </ligand>
</feature>
<keyword evidence="7 17" id="KW-0067">ATP-binding</keyword>
<keyword evidence="5 18" id="KW-0479">Metal-binding</keyword>
<dbReference type="GO" id="GO:0110051">
    <property type="term" value="P:metabolite repair"/>
    <property type="evidence" value="ECO:0007669"/>
    <property type="project" value="TreeGrafter"/>
</dbReference>
<evidence type="ECO:0000313" key="22">
    <source>
        <dbReference type="EMBL" id="SEG99667.1"/>
    </source>
</evidence>
<keyword evidence="11 18" id="KW-0413">Isomerase</keyword>
<comment type="cofactor">
    <cofactor evidence="18 19">
        <name>K(+)</name>
        <dbReference type="ChEBI" id="CHEBI:29103"/>
    </cofactor>
    <text evidence="18 19">Binds 1 potassium ion per subunit.</text>
</comment>
<evidence type="ECO:0000256" key="13">
    <source>
        <dbReference type="ARBA" id="ARBA00023268"/>
    </source>
</evidence>
<evidence type="ECO:0000256" key="7">
    <source>
        <dbReference type="ARBA" id="ARBA00022840"/>
    </source>
</evidence>
<evidence type="ECO:0000256" key="10">
    <source>
        <dbReference type="ARBA" id="ARBA00023027"/>
    </source>
</evidence>
<feature type="binding site" evidence="17">
    <location>
        <position position="421"/>
    </location>
    <ligand>
        <name>AMP</name>
        <dbReference type="ChEBI" id="CHEBI:456215"/>
    </ligand>
</feature>
<feature type="domain" description="YjeF C-terminal" evidence="20">
    <location>
        <begin position="212"/>
        <end position="478"/>
    </location>
</feature>
<dbReference type="InterPro" id="IPR004443">
    <property type="entry name" value="YjeF_N_dom"/>
</dbReference>
<dbReference type="RefSeq" id="WP_103960849.1">
    <property type="nucleotide sequence ID" value="NZ_FNVT01000013.1"/>
</dbReference>
<sequence>MNTAYTADQIRGAEHALMARLPEGTLMQRAAAGLAAHCAGLLGRVYGKRVVLLVGSGDNGGDALYAGERLARRGAWVGAILAGSKTHEEGLLALRRAGGRVADRSAIDTADLIMDGLVGIGASGALREPYAELASSANAARAPIVAVDVPSGVDASSGRVQGAAVRARVTVTMGAYKTGLLVDPGASFTGAVELVDIGLGPYLPDPDVAALTRGDVEDLLPRPGDESDKYRRGVLGVAAGSDRYTGAAVLAVGGALRAGAGMVRYAGTHEPVALVRAHWPEAVITPLERPSIDDVGRVQAWVLGPGLGTGDWAHELAARVLASNVPVLIDADGLTLVAKDRGLLRRTAPVLITPHAGELARLLRADRDDIEAARLDHARRAAAELGVTVLLKGSTTVVAEDARPVRVNRTGTPWLATGGTGDVLSGVAGALLAQGLSCYDAASCGAYLHGVAGHLAADGAPLTAAEVATSVPAAIRAVTRTAG</sequence>
<feature type="binding site" evidence="17">
    <location>
        <position position="355"/>
    </location>
    <ligand>
        <name>(6S)-NADPHX</name>
        <dbReference type="ChEBI" id="CHEBI:64076"/>
    </ligand>
</feature>
<feature type="binding site" evidence="18">
    <location>
        <begin position="58"/>
        <end position="62"/>
    </location>
    <ligand>
        <name>(6S)-NADPHX</name>
        <dbReference type="ChEBI" id="CHEBI:64076"/>
    </ligand>
</feature>
<comment type="function">
    <text evidence="18">Catalyzes the epimerization of the S- and R-forms of NAD(P)HX, a damaged form of NAD(P)H that is a result of enzymatic or heat-dependent hydration. This is a prerequisite for the S-specific NAD(P)H-hydrate dehydratase to allow the repair of both epimers of NAD(P)HX.</text>
</comment>
<evidence type="ECO:0000256" key="4">
    <source>
        <dbReference type="ARBA" id="ARBA00009524"/>
    </source>
</evidence>
<dbReference type="GO" id="GO:0046496">
    <property type="term" value="P:nicotinamide nucleotide metabolic process"/>
    <property type="evidence" value="ECO:0007669"/>
    <property type="project" value="UniProtKB-UniRule"/>
</dbReference>
<feature type="binding site" evidence="17">
    <location>
        <begin position="392"/>
        <end position="396"/>
    </location>
    <ligand>
        <name>AMP</name>
        <dbReference type="ChEBI" id="CHEBI:456215"/>
    </ligand>
</feature>
<feature type="binding site" evidence="18">
    <location>
        <position position="115"/>
    </location>
    <ligand>
        <name>K(+)</name>
        <dbReference type="ChEBI" id="CHEBI:29103"/>
    </ligand>
</feature>
<dbReference type="HAMAP" id="MF_01966">
    <property type="entry name" value="NADHX_epimerase"/>
    <property type="match status" value="1"/>
</dbReference>
<keyword evidence="10 17" id="KW-0520">NAD</keyword>
<evidence type="ECO:0000256" key="6">
    <source>
        <dbReference type="ARBA" id="ARBA00022741"/>
    </source>
</evidence>
<keyword evidence="22" id="KW-0418">Kinase</keyword>
<evidence type="ECO:0000256" key="1">
    <source>
        <dbReference type="ARBA" id="ARBA00000013"/>
    </source>
</evidence>
<comment type="subunit">
    <text evidence="17">Homotetramer.</text>
</comment>
<dbReference type="HAMAP" id="MF_01965">
    <property type="entry name" value="NADHX_dehydratase"/>
    <property type="match status" value="1"/>
</dbReference>
<dbReference type="InterPro" id="IPR030677">
    <property type="entry name" value="Nnr"/>
</dbReference>
<keyword evidence="23" id="KW-1185">Reference proteome</keyword>
<keyword evidence="22" id="KW-0808">Transferase</keyword>
<comment type="function">
    <text evidence="14 19">Bifunctional enzyme that catalyzes the epimerization of the S- and R-forms of NAD(P)HX and the dehydration of the S-form of NAD(P)HX at the expense of ADP, which is converted to AMP. This allows the repair of both epimers of NAD(P)HX, a damaged form of NAD(P)H that is a result of enzymatic or heat-dependent hydration.</text>
</comment>